<comment type="caution">
    <text evidence="2">The sequence shown here is derived from an EMBL/GenBank/DDBJ whole genome shotgun (WGS) entry which is preliminary data.</text>
</comment>
<reference evidence="2" key="1">
    <citation type="journal article" date="2015" name="Nature">
        <title>Complex archaea that bridge the gap between prokaryotes and eukaryotes.</title>
        <authorList>
            <person name="Spang A."/>
            <person name="Saw J.H."/>
            <person name="Jorgensen S.L."/>
            <person name="Zaremba-Niedzwiedzka K."/>
            <person name="Martijn J."/>
            <person name="Lind A.E."/>
            <person name="van Eijk R."/>
            <person name="Schleper C."/>
            <person name="Guy L."/>
            <person name="Ettema T.J."/>
        </authorList>
    </citation>
    <scope>NUCLEOTIDE SEQUENCE</scope>
</reference>
<dbReference type="Gene3D" id="3.90.1580.10">
    <property type="entry name" value="paralog of FGE (formylglycine-generating enzyme)"/>
    <property type="match status" value="1"/>
</dbReference>
<protein>
    <recommendedName>
        <fullName evidence="1">Sulfatase-modifying factor enzyme-like domain-containing protein</fullName>
    </recommendedName>
</protein>
<sequence length="310" mass="35344">MRYVNHLKDSCKYTCNYTLPVLILSALLSMHSYSFAELPKVFIARDGVKMKLIPKGSFIMGSSEEDLKATAALHKVKLKAFYMDEHPVTNRNYVKFLNETGIGNEKGSDRFHWVVTRDDLQSNERKDWWITEIGHERGKFIAFEGFEDYPVITVSWLGAMKYCQWAGKRLPTEAEWEKSARGGLKSARFSWGNSLPTEPGIVFNRHWDTNEDPPPLENVKYGMPNGYGLYNISGMIWEWCNDWFAPDYYVNSPMDNPMGPEAGQMKVLRGGAWFNAANVLRVALRNFIIPEALDETTGFRCASDVPAGIK</sequence>
<organism evidence="2">
    <name type="scientific">marine sediment metagenome</name>
    <dbReference type="NCBI Taxonomy" id="412755"/>
    <lineage>
        <taxon>unclassified sequences</taxon>
        <taxon>metagenomes</taxon>
        <taxon>ecological metagenomes</taxon>
    </lineage>
</organism>
<evidence type="ECO:0000313" key="2">
    <source>
        <dbReference type="EMBL" id="KKM71865.1"/>
    </source>
</evidence>
<proteinExistence type="predicted"/>
<dbReference type="EMBL" id="LAZR01009563">
    <property type="protein sequence ID" value="KKM71865.1"/>
    <property type="molecule type" value="Genomic_DNA"/>
</dbReference>
<evidence type="ECO:0000259" key="1">
    <source>
        <dbReference type="Pfam" id="PF03781"/>
    </source>
</evidence>
<dbReference type="InterPro" id="IPR042095">
    <property type="entry name" value="SUMF_sf"/>
</dbReference>
<name>A0A0F9M5E8_9ZZZZ</name>
<dbReference type="InterPro" id="IPR051043">
    <property type="entry name" value="Sulfatase_Mod_Factor_Kinase"/>
</dbReference>
<dbReference type="InterPro" id="IPR005532">
    <property type="entry name" value="SUMF_dom"/>
</dbReference>
<accession>A0A0F9M5E8</accession>
<feature type="domain" description="Sulfatase-modifying factor enzyme-like" evidence="1">
    <location>
        <begin position="49"/>
        <end position="302"/>
    </location>
</feature>
<dbReference type="SUPFAM" id="SSF56436">
    <property type="entry name" value="C-type lectin-like"/>
    <property type="match status" value="1"/>
</dbReference>
<gene>
    <name evidence="2" type="ORF">LCGC14_1426280</name>
</gene>
<dbReference type="PANTHER" id="PTHR23150">
    <property type="entry name" value="SULFATASE MODIFYING FACTOR 1, 2"/>
    <property type="match status" value="1"/>
</dbReference>
<dbReference type="GO" id="GO:0120147">
    <property type="term" value="F:formylglycine-generating oxidase activity"/>
    <property type="evidence" value="ECO:0007669"/>
    <property type="project" value="TreeGrafter"/>
</dbReference>
<dbReference type="AlphaFoldDB" id="A0A0F9M5E8"/>
<dbReference type="Pfam" id="PF03781">
    <property type="entry name" value="FGE-sulfatase"/>
    <property type="match status" value="1"/>
</dbReference>
<dbReference type="InterPro" id="IPR016187">
    <property type="entry name" value="CTDL_fold"/>
</dbReference>
<dbReference type="PANTHER" id="PTHR23150:SF19">
    <property type="entry name" value="FORMYLGLYCINE-GENERATING ENZYME"/>
    <property type="match status" value="1"/>
</dbReference>